<dbReference type="GO" id="GO:0016747">
    <property type="term" value="F:acyltransferase activity, transferring groups other than amino-acyl groups"/>
    <property type="evidence" value="ECO:0007669"/>
    <property type="project" value="InterPro"/>
</dbReference>
<protein>
    <recommendedName>
        <fullName evidence="1">N-acetyltransferase domain-containing protein</fullName>
    </recommendedName>
</protein>
<dbReference type="Gene3D" id="3.40.630.30">
    <property type="match status" value="1"/>
</dbReference>
<evidence type="ECO:0000313" key="2">
    <source>
        <dbReference type="EMBL" id="CAD8299389.1"/>
    </source>
</evidence>
<accession>A0A7R9VLL4</accession>
<dbReference type="AlphaFoldDB" id="A0A7R9VLL4"/>
<sequence>MNIKIRRETSDDYRKVEEVARDAFWNLYCPGCNEHVIIHKLRKSTDFIRDLTFVIEVDGEIVGSIFYSTSKVIGKDGTEYPTITFGPVCIHPRLHRKGLGRKLITYSIEEAKKKGHKAILIQGYPYHYEPYGFVGAKKYGISLSDGKFYKGLLALPLFKGAFHDVEGHVEFAEVFDPSEDETASYDGTFPTKEKGFQQSQKEFEIACQQLDE</sequence>
<reference evidence="2" key="1">
    <citation type="submission" date="2021-01" db="EMBL/GenBank/DDBJ databases">
        <authorList>
            <person name="Corre E."/>
            <person name="Pelletier E."/>
            <person name="Niang G."/>
            <person name="Scheremetjew M."/>
            <person name="Finn R."/>
            <person name="Kale V."/>
            <person name="Holt S."/>
            <person name="Cochrane G."/>
            <person name="Meng A."/>
            <person name="Brown T."/>
            <person name="Cohen L."/>
        </authorList>
    </citation>
    <scope>NUCLEOTIDE SEQUENCE</scope>
    <source>
        <strain evidence="2">CCMP147</strain>
    </source>
</reference>
<feature type="domain" description="N-acetyltransferase" evidence="1">
    <location>
        <begin position="3"/>
        <end position="155"/>
    </location>
</feature>
<dbReference type="PROSITE" id="PS51186">
    <property type="entry name" value="GNAT"/>
    <property type="match status" value="1"/>
</dbReference>
<dbReference type="InterPro" id="IPR016181">
    <property type="entry name" value="Acyl_CoA_acyltransferase"/>
</dbReference>
<dbReference type="CDD" id="cd04301">
    <property type="entry name" value="NAT_SF"/>
    <property type="match status" value="1"/>
</dbReference>
<dbReference type="SUPFAM" id="SSF55729">
    <property type="entry name" value="Acyl-CoA N-acyltransferases (Nat)"/>
    <property type="match status" value="1"/>
</dbReference>
<dbReference type="InterPro" id="IPR000182">
    <property type="entry name" value="GNAT_dom"/>
</dbReference>
<organism evidence="2">
    <name type="scientific">Pseudictyota dubia</name>
    <dbReference type="NCBI Taxonomy" id="2749911"/>
    <lineage>
        <taxon>Eukaryota</taxon>
        <taxon>Sar</taxon>
        <taxon>Stramenopiles</taxon>
        <taxon>Ochrophyta</taxon>
        <taxon>Bacillariophyta</taxon>
        <taxon>Mediophyceae</taxon>
        <taxon>Biddulphiophycidae</taxon>
        <taxon>Eupodiscales</taxon>
        <taxon>Odontellaceae</taxon>
        <taxon>Pseudictyota</taxon>
    </lineage>
</organism>
<dbReference type="EMBL" id="HBED01008944">
    <property type="protein sequence ID" value="CAD8299389.1"/>
    <property type="molecule type" value="Transcribed_RNA"/>
</dbReference>
<evidence type="ECO:0000259" key="1">
    <source>
        <dbReference type="PROSITE" id="PS51186"/>
    </source>
</evidence>
<dbReference type="Pfam" id="PF00583">
    <property type="entry name" value="Acetyltransf_1"/>
    <property type="match status" value="1"/>
</dbReference>
<name>A0A7R9VLL4_9STRA</name>
<gene>
    <name evidence="2" type="ORF">TDUB1175_LOCUS4406</name>
</gene>
<proteinExistence type="predicted"/>